<keyword evidence="11" id="KW-1185">Reference proteome</keyword>
<evidence type="ECO:0000256" key="5">
    <source>
        <dbReference type="ARBA" id="ARBA00023002"/>
    </source>
</evidence>
<dbReference type="EMBL" id="KN832902">
    <property type="protein sequence ID" value="KIM92940.1"/>
    <property type="molecule type" value="Genomic_DNA"/>
</dbReference>
<evidence type="ECO:0000256" key="4">
    <source>
        <dbReference type="ARBA" id="ARBA00022827"/>
    </source>
</evidence>
<reference evidence="10 11" key="1">
    <citation type="submission" date="2014-04" db="EMBL/GenBank/DDBJ databases">
        <authorList>
            <consortium name="DOE Joint Genome Institute"/>
            <person name="Kuo A."/>
            <person name="Martino E."/>
            <person name="Perotto S."/>
            <person name="Kohler A."/>
            <person name="Nagy L.G."/>
            <person name="Floudas D."/>
            <person name="Copeland A."/>
            <person name="Barry K.W."/>
            <person name="Cichocki N."/>
            <person name="Veneault-Fourrey C."/>
            <person name="LaButti K."/>
            <person name="Lindquist E.A."/>
            <person name="Lipzen A."/>
            <person name="Lundell T."/>
            <person name="Morin E."/>
            <person name="Murat C."/>
            <person name="Sun H."/>
            <person name="Tunlid A."/>
            <person name="Henrissat B."/>
            <person name="Grigoriev I.V."/>
            <person name="Hibbett D.S."/>
            <person name="Martin F."/>
            <person name="Nordberg H.P."/>
            <person name="Cantor M.N."/>
            <person name="Hua S.X."/>
        </authorList>
    </citation>
    <scope>NUCLEOTIDE SEQUENCE [LARGE SCALE GENOMIC DNA]</scope>
    <source>
        <strain evidence="10 11">Zn</strain>
    </source>
</reference>
<dbReference type="Gene3D" id="1.10.540.10">
    <property type="entry name" value="Acyl-CoA dehydrogenase/oxidase, N-terminal domain"/>
    <property type="match status" value="1"/>
</dbReference>
<dbReference type="SUPFAM" id="SSF56645">
    <property type="entry name" value="Acyl-CoA dehydrogenase NM domain-like"/>
    <property type="match status" value="1"/>
</dbReference>
<comment type="similarity">
    <text evidence="2 6">Belongs to the acyl-CoA dehydrogenase family.</text>
</comment>
<dbReference type="InParanoid" id="A0A0C3G9R4"/>
<evidence type="ECO:0000256" key="2">
    <source>
        <dbReference type="ARBA" id="ARBA00009347"/>
    </source>
</evidence>
<dbReference type="GO" id="GO:0003995">
    <property type="term" value="F:acyl-CoA dehydrogenase activity"/>
    <property type="evidence" value="ECO:0007669"/>
    <property type="project" value="TreeGrafter"/>
</dbReference>
<keyword evidence="3 6" id="KW-0285">Flavoprotein</keyword>
<dbReference type="InterPro" id="IPR013786">
    <property type="entry name" value="AcylCoA_DH/ox_N"/>
</dbReference>
<dbReference type="Pfam" id="PF02770">
    <property type="entry name" value="Acyl-CoA_dh_M"/>
    <property type="match status" value="1"/>
</dbReference>
<evidence type="ECO:0000256" key="3">
    <source>
        <dbReference type="ARBA" id="ARBA00022630"/>
    </source>
</evidence>
<feature type="domain" description="Acyl-CoA dehydrogenase/oxidase N-terminal" evidence="9">
    <location>
        <begin position="34"/>
        <end position="156"/>
    </location>
</feature>
<dbReference type="Gene3D" id="1.20.140.10">
    <property type="entry name" value="Butyryl-CoA Dehydrogenase, subunit A, domain 3"/>
    <property type="match status" value="1"/>
</dbReference>
<dbReference type="PANTHER" id="PTHR48083">
    <property type="entry name" value="MEDIUM-CHAIN SPECIFIC ACYL-COA DEHYDROGENASE, MITOCHONDRIAL-RELATED"/>
    <property type="match status" value="1"/>
</dbReference>
<feature type="domain" description="Acyl-CoA oxidase/dehydrogenase middle" evidence="8">
    <location>
        <begin position="161"/>
        <end position="253"/>
    </location>
</feature>
<evidence type="ECO:0000259" key="7">
    <source>
        <dbReference type="Pfam" id="PF00441"/>
    </source>
</evidence>
<dbReference type="PANTHER" id="PTHR48083:SF17">
    <property type="entry name" value="ACYL-COA DEHYDROGENASE (AFU_ORTHOLOGUE AFUA_2G16630)-RELATED"/>
    <property type="match status" value="1"/>
</dbReference>
<dbReference type="Gene3D" id="2.40.110.10">
    <property type="entry name" value="Butyryl-CoA Dehydrogenase, subunit A, domain 2"/>
    <property type="match status" value="1"/>
</dbReference>
<dbReference type="GO" id="GO:0050660">
    <property type="term" value="F:flavin adenine dinucleotide binding"/>
    <property type="evidence" value="ECO:0007669"/>
    <property type="project" value="InterPro"/>
</dbReference>
<dbReference type="InterPro" id="IPR036250">
    <property type="entry name" value="AcylCo_DH-like_C"/>
</dbReference>
<dbReference type="InterPro" id="IPR009075">
    <property type="entry name" value="AcylCo_DH/oxidase_C"/>
</dbReference>
<evidence type="ECO:0000313" key="11">
    <source>
        <dbReference type="Proteomes" id="UP000054321"/>
    </source>
</evidence>
<proteinExistence type="inferred from homology"/>
<name>A0A0C3G9R4_OIDMZ</name>
<dbReference type="GO" id="GO:0033539">
    <property type="term" value="P:fatty acid beta-oxidation using acyl-CoA dehydrogenase"/>
    <property type="evidence" value="ECO:0007669"/>
    <property type="project" value="TreeGrafter"/>
</dbReference>
<reference evidence="11" key="2">
    <citation type="submission" date="2015-01" db="EMBL/GenBank/DDBJ databases">
        <title>Evolutionary Origins and Diversification of the Mycorrhizal Mutualists.</title>
        <authorList>
            <consortium name="DOE Joint Genome Institute"/>
            <consortium name="Mycorrhizal Genomics Consortium"/>
            <person name="Kohler A."/>
            <person name="Kuo A."/>
            <person name="Nagy L.G."/>
            <person name="Floudas D."/>
            <person name="Copeland A."/>
            <person name="Barry K.W."/>
            <person name="Cichocki N."/>
            <person name="Veneault-Fourrey C."/>
            <person name="LaButti K."/>
            <person name="Lindquist E.A."/>
            <person name="Lipzen A."/>
            <person name="Lundell T."/>
            <person name="Morin E."/>
            <person name="Murat C."/>
            <person name="Riley R."/>
            <person name="Ohm R."/>
            <person name="Sun H."/>
            <person name="Tunlid A."/>
            <person name="Henrissat B."/>
            <person name="Grigoriev I.V."/>
            <person name="Hibbett D.S."/>
            <person name="Martin F."/>
        </authorList>
    </citation>
    <scope>NUCLEOTIDE SEQUENCE [LARGE SCALE GENOMIC DNA]</scope>
    <source>
        <strain evidence="11">Zn</strain>
    </source>
</reference>
<keyword evidence="5 6" id="KW-0560">Oxidoreductase</keyword>
<dbReference type="InterPro" id="IPR037069">
    <property type="entry name" value="AcylCoA_DH/ox_N_sf"/>
</dbReference>
<evidence type="ECO:0000259" key="9">
    <source>
        <dbReference type="Pfam" id="PF02771"/>
    </source>
</evidence>
<dbReference type="OrthoDB" id="10254877at2759"/>
<dbReference type="GO" id="GO:0005737">
    <property type="term" value="C:cytoplasm"/>
    <property type="evidence" value="ECO:0007669"/>
    <property type="project" value="TreeGrafter"/>
</dbReference>
<dbReference type="InterPro" id="IPR006091">
    <property type="entry name" value="Acyl-CoA_Oxase/DH_mid-dom"/>
</dbReference>
<gene>
    <name evidence="10" type="ORF">OIDMADRAFT_138671</name>
</gene>
<evidence type="ECO:0000256" key="6">
    <source>
        <dbReference type="RuleBase" id="RU362125"/>
    </source>
</evidence>
<accession>A0A0C3G9R4</accession>
<dbReference type="AlphaFoldDB" id="A0A0C3G9R4"/>
<keyword evidence="4 6" id="KW-0274">FAD</keyword>
<dbReference type="Proteomes" id="UP000054321">
    <property type="component" value="Unassembled WGS sequence"/>
</dbReference>
<evidence type="ECO:0008006" key="12">
    <source>
        <dbReference type="Google" id="ProtNLM"/>
    </source>
</evidence>
<protein>
    <recommendedName>
        <fullName evidence="12">Acyl-CoA dehydrogenase</fullName>
    </recommendedName>
</protein>
<dbReference type="SUPFAM" id="SSF47203">
    <property type="entry name" value="Acyl-CoA dehydrogenase C-terminal domain-like"/>
    <property type="match status" value="1"/>
</dbReference>
<organism evidence="10 11">
    <name type="scientific">Oidiodendron maius (strain Zn)</name>
    <dbReference type="NCBI Taxonomy" id="913774"/>
    <lineage>
        <taxon>Eukaryota</taxon>
        <taxon>Fungi</taxon>
        <taxon>Dikarya</taxon>
        <taxon>Ascomycota</taxon>
        <taxon>Pezizomycotina</taxon>
        <taxon>Leotiomycetes</taxon>
        <taxon>Leotiomycetes incertae sedis</taxon>
        <taxon>Myxotrichaceae</taxon>
        <taxon>Oidiodendron</taxon>
    </lineage>
</organism>
<dbReference type="InterPro" id="IPR050741">
    <property type="entry name" value="Acyl-CoA_dehydrogenase"/>
</dbReference>
<dbReference type="STRING" id="913774.A0A0C3G9R4"/>
<feature type="domain" description="Acyl-CoA dehydrogenase/oxidase C-terminal" evidence="7">
    <location>
        <begin position="265"/>
        <end position="421"/>
    </location>
</feature>
<dbReference type="Pfam" id="PF00441">
    <property type="entry name" value="Acyl-CoA_dh_1"/>
    <property type="match status" value="1"/>
</dbReference>
<dbReference type="HOGENOM" id="CLU_018204_4_1_1"/>
<comment type="cofactor">
    <cofactor evidence="1 6">
        <name>FAD</name>
        <dbReference type="ChEBI" id="CHEBI:57692"/>
    </cofactor>
</comment>
<dbReference type="InterPro" id="IPR009100">
    <property type="entry name" value="AcylCoA_DH/oxidase_NM_dom_sf"/>
</dbReference>
<dbReference type="InterPro" id="IPR046373">
    <property type="entry name" value="Acyl-CoA_Oxase/DH_mid-dom_sf"/>
</dbReference>
<evidence type="ECO:0000259" key="8">
    <source>
        <dbReference type="Pfam" id="PF02770"/>
    </source>
</evidence>
<sequence>MANPTSIPEVFGSSAPYAEPPWYFNNSSAYYSTSHHNLREVVRKYVDYELRDHACEWEEKGEVPMQVYKRHANLGYLVTLPPDKKYMGSARLPGDVDPNDWDEFHSLIVVDELSRIGYWGVCLCLGQVNALACLVILRCGTEEQKMYYLRKVATGDIRLYYAVTEPNAGSDVANIQTTARKEGSFYILDGIKKWVTGGIFAQFCVSAVRTGGKGRGGISLLIVPLNSPGITMKRMENSGVKASGSTLIEFDSVRVPVRNLIGKENAGFAMMMSNFNQERLILACAALRLSRVCSEDAYNHSIVRETFGQKLISHALIQAKITQFGMDIEPAFSLLEQLTLTIKRARMHPAQEESIGGMTALLKVVSMRTLERCVREAQQIMGGIGYSRGRRGGRVEQISRDVRMLVIGGGSEEIMVGLALRQHLRDLQSLKKRSMLVPTKL</sequence>
<evidence type="ECO:0000313" key="10">
    <source>
        <dbReference type="EMBL" id="KIM92940.1"/>
    </source>
</evidence>
<dbReference type="Pfam" id="PF02771">
    <property type="entry name" value="Acyl-CoA_dh_N"/>
    <property type="match status" value="1"/>
</dbReference>
<evidence type="ECO:0000256" key="1">
    <source>
        <dbReference type="ARBA" id="ARBA00001974"/>
    </source>
</evidence>